<dbReference type="InterPro" id="IPR004095">
    <property type="entry name" value="TGS"/>
</dbReference>
<evidence type="ECO:0000313" key="5">
    <source>
        <dbReference type="Ensembl" id="ENSOABP00000030725.2"/>
    </source>
</evidence>
<dbReference type="Pfam" id="PF01926">
    <property type="entry name" value="MMR_HSR1"/>
    <property type="match status" value="1"/>
</dbReference>
<gene>
    <name evidence="5" type="primary">DRG1</name>
</gene>
<dbReference type="AlphaFoldDB" id="A0A668TTV6"/>
<proteinExistence type="predicted"/>
<dbReference type="GO" id="GO:0005525">
    <property type="term" value="F:GTP binding"/>
    <property type="evidence" value="ECO:0007669"/>
    <property type="project" value="UniProtKB-KW"/>
</dbReference>
<dbReference type="PRINTS" id="PR00326">
    <property type="entry name" value="GTP1OBG"/>
</dbReference>
<evidence type="ECO:0000259" key="4">
    <source>
        <dbReference type="PROSITE" id="PS51880"/>
    </source>
</evidence>
<evidence type="ECO:0000313" key="6">
    <source>
        <dbReference type="Proteomes" id="UP000472276"/>
    </source>
</evidence>
<reference evidence="5" key="1">
    <citation type="submission" date="2025-08" db="UniProtKB">
        <authorList>
            <consortium name="Ensembl"/>
        </authorList>
    </citation>
    <scope>IDENTIFICATION</scope>
</reference>
<dbReference type="PROSITE" id="PS51880">
    <property type="entry name" value="TGS"/>
    <property type="match status" value="1"/>
</dbReference>
<dbReference type="InterPro" id="IPR027417">
    <property type="entry name" value="P-loop_NTPase"/>
</dbReference>
<evidence type="ECO:0000259" key="3">
    <source>
        <dbReference type="PROSITE" id="PS51710"/>
    </source>
</evidence>
<dbReference type="PANTHER" id="PTHR43127">
    <property type="entry name" value="DEVELOPMENTALLY-REGULATED GTP-BINDING PROTEIN 2"/>
    <property type="match status" value="1"/>
</dbReference>
<keyword evidence="2" id="KW-0342">GTP-binding</keyword>
<evidence type="ECO:0000256" key="2">
    <source>
        <dbReference type="ARBA" id="ARBA00023134"/>
    </source>
</evidence>
<accession>A0A668TTV6</accession>
<dbReference type="SUPFAM" id="SSF81271">
    <property type="entry name" value="TGS-like"/>
    <property type="match status" value="1"/>
</dbReference>
<dbReference type="FunFam" id="3.10.20.30:FF:000003">
    <property type="entry name" value="Developmentally-regulated GTP-binding protein 1"/>
    <property type="match status" value="1"/>
</dbReference>
<evidence type="ECO:0000256" key="1">
    <source>
        <dbReference type="ARBA" id="ARBA00022741"/>
    </source>
</evidence>
<dbReference type="InterPro" id="IPR005225">
    <property type="entry name" value="Small_GTP-bd"/>
</dbReference>
<dbReference type="Pfam" id="PF16897">
    <property type="entry name" value="MMR_HSR1_Xtn"/>
    <property type="match status" value="1"/>
</dbReference>
<feature type="domain" description="OBG-type G" evidence="3">
    <location>
        <begin position="57"/>
        <end position="265"/>
    </location>
</feature>
<dbReference type="Proteomes" id="UP000472276">
    <property type="component" value="Unassembled WGS sequence"/>
</dbReference>
<dbReference type="Gene3D" id="3.40.50.300">
    <property type="entry name" value="P-loop containing nucleotide triphosphate hydrolases"/>
    <property type="match status" value="1"/>
</dbReference>
<dbReference type="InterPro" id="IPR031662">
    <property type="entry name" value="GTP-binding_2"/>
</dbReference>
<name>A0A668TTV6_OREAU</name>
<dbReference type="Ensembl" id="ENSOABT00000031566.2">
    <property type="protein sequence ID" value="ENSOABP00000030725.2"/>
    <property type="gene ID" value="ENSOABG00000014017.2"/>
</dbReference>
<dbReference type="InterPro" id="IPR012675">
    <property type="entry name" value="Beta-grasp_dom_sf"/>
</dbReference>
<feature type="domain" description="TGS" evidence="4">
    <location>
        <begin position="265"/>
        <end position="342"/>
    </location>
</feature>
<dbReference type="PROSITE" id="PS51710">
    <property type="entry name" value="G_OBG"/>
    <property type="match status" value="1"/>
</dbReference>
<reference evidence="5" key="2">
    <citation type="submission" date="2025-09" db="UniProtKB">
        <authorList>
            <consortium name="Ensembl"/>
        </authorList>
    </citation>
    <scope>IDENTIFICATION</scope>
</reference>
<keyword evidence="1" id="KW-0547">Nucleotide-binding</keyword>
<dbReference type="PROSITE" id="PS00905">
    <property type="entry name" value="GTP1_OBG"/>
    <property type="match status" value="1"/>
</dbReference>
<dbReference type="CDD" id="cd17230">
    <property type="entry name" value="TGS_DRG1"/>
    <property type="match status" value="1"/>
</dbReference>
<dbReference type="Gene3D" id="3.10.20.30">
    <property type="match status" value="1"/>
</dbReference>
<dbReference type="InterPro" id="IPR012676">
    <property type="entry name" value="TGS-like"/>
</dbReference>
<keyword evidence="6" id="KW-1185">Reference proteome</keyword>
<organism evidence="5 6">
    <name type="scientific">Oreochromis aureus</name>
    <name type="common">Israeli tilapia</name>
    <name type="synonym">Chromis aureus</name>
    <dbReference type="NCBI Taxonomy" id="47969"/>
    <lineage>
        <taxon>Eukaryota</taxon>
        <taxon>Metazoa</taxon>
        <taxon>Chordata</taxon>
        <taxon>Craniata</taxon>
        <taxon>Vertebrata</taxon>
        <taxon>Euteleostomi</taxon>
        <taxon>Actinopterygii</taxon>
        <taxon>Neopterygii</taxon>
        <taxon>Teleostei</taxon>
        <taxon>Neoteleostei</taxon>
        <taxon>Acanthomorphata</taxon>
        <taxon>Ovalentaria</taxon>
        <taxon>Cichlomorphae</taxon>
        <taxon>Cichliformes</taxon>
        <taxon>Cichlidae</taxon>
        <taxon>African cichlids</taxon>
        <taxon>Pseudocrenilabrinae</taxon>
        <taxon>Oreochromini</taxon>
        <taxon>Oreochromis</taxon>
    </lineage>
</organism>
<dbReference type="Pfam" id="PF02824">
    <property type="entry name" value="TGS"/>
    <property type="match status" value="1"/>
</dbReference>
<dbReference type="GO" id="GO:0003924">
    <property type="term" value="F:GTPase activity"/>
    <property type="evidence" value="ECO:0007669"/>
    <property type="project" value="InterPro"/>
</dbReference>
<protein>
    <recommendedName>
        <fullName evidence="7">Developmentally regulated GTP binding protein 1</fullName>
    </recommendedName>
</protein>
<dbReference type="NCBIfam" id="TIGR00231">
    <property type="entry name" value="small_GTP"/>
    <property type="match status" value="1"/>
</dbReference>
<dbReference type="SUPFAM" id="SSF52540">
    <property type="entry name" value="P-loop containing nucleoside triphosphate hydrolases"/>
    <property type="match status" value="1"/>
</dbReference>
<dbReference type="InterPro" id="IPR031167">
    <property type="entry name" value="G_OBG"/>
</dbReference>
<sequence>VSSTLNMARTQKNKATAHHLGLLKARLAKLRRELITPKGGSGGGTGEGFDVAKTGDARVGFVGFPSVGKSTLLSNLAGVYSEVAAYEFTTLTTVPGVIRYKGAKIQLLDLPGIIEGAKDGKGRVARTCNLILIVLDVLKPLLHKKLIEHELEGFGIRHPPTCTLSFSLQCAQSELDAETVKSILAEYKIHNADITLRSDSTADDLIDVVEGNRVYIPCIYVLNKIDQISIEELDIIYKVPHTVPISAHHRWNFDDLLERMWDYLRLVRIYTKPKGQLPDYTSPVVLPNERTSVEDFCMKIHKTSSKNLSSDALVWGSSVKHNPQKVGKDHVMEDEDVIQLVKK</sequence>
<dbReference type="InterPro" id="IPR006074">
    <property type="entry name" value="GTP1-OBG_CS"/>
</dbReference>
<dbReference type="InterPro" id="IPR045001">
    <property type="entry name" value="DRG"/>
</dbReference>
<dbReference type="InterPro" id="IPR006073">
    <property type="entry name" value="GTP-bd"/>
</dbReference>
<dbReference type="CDD" id="cd01896">
    <property type="entry name" value="DRG"/>
    <property type="match status" value="1"/>
</dbReference>
<evidence type="ECO:0008006" key="7">
    <source>
        <dbReference type="Google" id="ProtNLM"/>
    </source>
</evidence>